<organism evidence="3 4">
    <name type="scientific">Ameiurus melas</name>
    <name type="common">Black bullhead</name>
    <name type="synonym">Silurus melas</name>
    <dbReference type="NCBI Taxonomy" id="219545"/>
    <lineage>
        <taxon>Eukaryota</taxon>
        <taxon>Metazoa</taxon>
        <taxon>Chordata</taxon>
        <taxon>Craniata</taxon>
        <taxon>Vertebrata</taxon>
        <taxon>Euteleostomi</taxon>
        <taxon>Actinopterygii</taxon>
        <taxon>Neopterygii</taxon>
        <taxon>Teleostei</taxon>
        <taxon>Ostariophysi</taxon>
        <taxon>Siluriformes</taxon>
        <taxon>Ictaluridae</taxon>
        <taxon>Ameiurus</taxon>
    </lineage>
</organism>
<dbReference type="Proteomes" id="UP000593565">
    <property type="component" value="Unassembled WGS sequence"/>
</dbReference>
<dbReference type="Pfam" id="PF00057">
    <property type="entry name" value="Ldl_recept_a"/>
    <property type="match status" value="1"/>
</dbReference>
<name>A0A7J6AZB5_AMEME</name>
<comment type="caution">
    <text evidence="2">Lacks conserved residue(s) required for the propagation of feature annotation.</text>
</comment>
<dbReference type="AlphaFoldDB" id="A0A7J6AZB5"/>
<dbReference type="InterPro" id="IPR036055">
    <property type="entry name" value="LDL_receptor-like_sf"/>
</dbReference>
<dbReference type="InterPro" id="IPR023415">
    <property type="entry name" value="LDLR_class-A_CS"/>
</dbReference>
<dbReference type="PROSITE" id="PS01209">
    <property type="entry name" value="LDLRA_1"/>
    <property type="match status" value="1"/>
</dbReference>
<comment type="caution">
    <text evidence="3">The sequence shown here is derived from an EMBL/GenBank/DDBJ whole genome shotgun (WGS) entry which is preliminary data.</text>
</comment>
<dbReference type="InterPro" id="IPR002172">
    <property type="entry name" value="LDrepeatLR_classA_rpt"/>
</dbReference>
<keyword evidence="4" id="KW-1185">Reference proteome</keyword>
<evidence type="ECO:0000256" key="1">
    <source>
        <dbReference type="ARBA" id="ARBA00023157"/>
    </source>
</evidence>
<protein>
    <submittedName>
        <fullName evidence="3">Uncharacterized protein</fullName>
    </submittedName>
</protein>
<dbReference type="SMART" id="SM00192">
    <property type="entry name" value="LDLa"/>
    <property type="match status" value="1"/>
</dbReference>
<dbReference type="EMBL" id="JAAGNN010000006">
    <property type="protein sequence ID" value="KAF4088182.1"/>
    <property type="molecule type" value="Genomic_DNA"/>
</dbReference>
<dbReference type="SUPFAM" id="SSF57424">
    <property type="entry name" value="LDL receptor-like module"/>
    <property type="match status" value="1"/>
</dbReference>
<sequence>MQEADLPATNAFTECKFLCTNGRCLDLSSLVCDQLNHCGDNSDEENCPVSTQHPSPALFYCECSLALFFWRGSHMTPLFFY</sequence>
<dbReference type="CDD" id="cd00112">
    <property type="entry name" value="LDLa"/>
    <property type="match status" value="1"/>
</dbReference>
<keyword evidence="1 2" id="KW-1015">Disulfide bond</keyword>
<dbReference type="PROSITE" id="PS50068">
    <property type="entry name" value="LDLRA_2"/>
    <property type="match status" value="1"/>
</dbReference>
<dbReference type="Gene3D" id="4.10.400.10">
    <property type="entry name" value="Low-density Lipoprotein Receptor"/>
    <property type="match status" value="1"/>
</dbReference>
<feature type="disulfide bond" evidence="2">
    <location>
        <begin position="32"/>
        <end position="47"/>
    </location>
</feature>
<reference evidence="3 4" key="1">
    <citation type="submission" date="2020-02" db="EMBL/GenBank/DDBJ databases">
        <title>A chromosome-scale genome assembly of the black bullhead catfish (Ameiurus melas).</title>
        <authorList>
            <person name="Wen M."/>
            <person name="Zham M."/>
            <person name="Cabau C."/>
            <person name="Klopp C."/>
            <person name="Donnadieu C."/>
            <person name="Roques C."/>
            <person name="Bouchez O."/>
            <person name="Lampietro C."/>
            <person name="Jouanno E."/>
            <person name="Herpin A."/>
            <person name="Louis A."/>
            <person name="Berthelot C."/>
            <person name="Parey E."/>
            <person name="Roest-Crollius H."/>
            <person name="Braasch I."/>
            <person name="Postlethwait J."/>
            <person name="Robinson-Rechavi M."/>
            <person name="Echchiki A."/>
            <person name="Begum T."/>
            <person name="Montfort J."/>
            <person name="Schartl M."/>
            <person name="Bobe J."/>
            <person name="Guiguen Y."/>
        </authorList>
    </citation>
    <scope>NUCLEOTIDE SEQUENCE [LARGE SCALE GENOMIC DNA]</scope>
    <source>
        <strain evidence="3">M_S1</strain>
        <tissue evidence="3">Blood</tissue>
    </source>
</reference>
<gene>
    <name evidence="3" type="ORF">AMELA_G00080130</name>
</gene>
<evidence type="ECO:0000256" key="2">
    <source>
        <dbReference type="PROSITE-ProRule" id="PRU00124"/>
    </source>
</evidence>
<accession>A0A7J6AZB5</accession>
<evidence type="ECO:0000313" key="4">
    <source>
        <dbReference type="Proteomes" id="UP000593565"/>
    </source>
</evidence>
<evidence type="ECO:0000313" key="3">
    <source>
        <dbReference type="EMBL" id="KAF4088182.1"/>
    </source>
</evidence>
<proteinExistence type="predicted"/>